<dbReference type="InterPro" id="IPR016040">
    <property type="entry name" value="NAD(P)-bd_dom"/>
</dbReference>
<protein>
    <submittedName>
        <fullName evidence="2">Epimerase</fullName>
    </submittedName>
</protein>
<dbReference type="AlphaFoldDB" id="A0A4Q1VH87"/>
<name>A0A4Q1VH87_9BRAD</name>
<dbReference type="RefSeq" id="WP_129268480.1">
    <property type="nucleotide sequence ID" value="NZ_MZXW01000013.1"/>
</dbReference>
<feature type="domain" description="NAD(P)-binding" evidence="1">
    <location>
        <begin position="5"/>
        <end position="311"/>
    </location>
</feature>
<evidence type="ECO:0000313" key="3">
    <source>
        <dbReference type="Proteomes" id="UP000290819"/>
    </source>
</evidence>
<accession>A0A4Q1VH87</accession>
<keyword evidence="3" id="KW-1185">Reference proteome</keyword>
<dbReference type="Gene3D" id="3.40.50.720">
    <property type="entry name" value="NAD(P)-binding Rossmann-like Domain"/>
    <property type="match status" value="1"/>
</dbReference>
<evidence type="ECO:0000313" key="2">
    <source>
        <dbReference type="EMBL" id="RXT50663.1"/>
    </source>
</evidence>
<dbReference type="PANTHER" id="PTHR43000">
    <property type="entry name" value="DTDP-D-GLUCOSE 4,6-DEHYDRATASE-RELATED"/>
    <property type="match status" value="1"/>
</dbReference>
<comment type="caution">
    <text evidence="2">The sequence shown here is derived from an EMBL/GenBank/DDBJ whole genome shotgun (WGS) entry which is preliminary data.</text>
</comment>
<gene>
    <name evidence="2" type="ORF">B5V03_06680</name>
</gene>
<reference evidence="2 3" key="1">
    <citation type="submission" date="2017-03" db="EMBL/GenBank/DDBJ databases">
        <authorList>
            <person name="Safronova V.I."/>
            <person name="Sazanova A.L."/>
            <person name="Chirak E.R."/>
        </authorList>
    </citation>
    <scope>NUCLEOTIDE SEQUENCE [LARGE SCALE GENOMIC DNA]</scope>
    <source>
        <strain evidence="2 3">Opo-243</strain>
    </source>
</reference>
<proteinExistence type="predicted"/>
<organism evidence="2 3">
    <name type="scientific">Bradyrhizobium betae</name>
    <dbReference type="NCBI Taxonomy" id="244734"/>
    <lineage>
        <taxon>Bacteria</taxon>
        <taxon>Pseudomonadati</taxon>
        <taxon>Pseudomonadota</taxon>
        <taxon>Alphaproteobacteria</taxon>
        <taxon>Hyphomicrobiales</taxon>
        <taxon>Nitrobacteraceae</taxon>
        <taxon>Bradyrhizobium</taxon>
    </lineage>
</organism>
<evidence type="ECO:0000259" key="1">
    <source>
        <dbReference type="Pfam" id="PF16363"/>
    </source>
</evidence>
<dbReference type="Pfam" id="PF16363">
    <property type="entry name" value="GDP_Man_Dehyd"/>
    <property type="match status" value="1"/>
</dbReference>
<dbReference type="Proteomes" id="UP000290819">
    <property type="component" value="Unassembled WGS sequence"/>
</dbReference>
<sequence>MRTILVTGGAGFIGANLVHYLMGKYPSDRVVVLDALTYAGAVENLPPDMVRLHDARGSLWYGDVCNAALVDTLVAEADVVIHLAAETHVTRSIHDSLQFFQTDVLGTQTLANAVARFGRNIKRFVHVSTSEVYGNAVADKMDENHPLNPMSPYASAKCGADRLIYSYWATYKIPVVIVRPFNNFGPMQHLEKLVPRFVTSAMLDEPLTVHGGGVAARDFVYVEDTCRAIDLVLQAPGELVHGEVFNVATGEHRTINEIAHDIISEMNYSPAKIEFIGDRPGQVVRHTGDWSKINRVLGWKPSFTWHDGLKRTINWYRENTERWSRQLWLRKIPIISQTGKKEYH</sequence>
<dbReference type="SUPFAM" id="SSF51735">
    <property type="entry name" value="NAD(P)-binding Rossmann-fold domains"/>
    <property type="match status" value="1"/>
</dbReference>
<dbReference type="EMBL" id="MZXW01000013">
    <property type="protein sequence ID" value="RXT50663.1"/>
    <property type="molecule type" value="Genomic_DNA"/>
</dbReference>
<dbReference type="OrthoDB" id="9801785at2"/>
<dbReference type="InterPro" id="IPR036291">
    <property type="entry name" value="NAD(P)-bd_dom_sf"/>
</dbReference>
<dbReference type="Gene3D" id="3.90.25.10">
    <property type="entry name" value="UDP-galactose 4-epimerase, domain 1"/>
    <property type="match status" value="1"/>
</dbReference>